<dbReference type="PANTHER" id="PTHR45632">
    <property type="entry name" value="LD33804P"/>
    <property type="match status" value="1"/>
</dbReference>
<dbReference type="Gene3D" id="1.25.40.420">
    <property type="match status" value="1"/>
</dbReference>
<evidence type="ECO:0000256" key="1">
    <source>
        <dbReference type="ARBA" id="ARBA00022441"/>
    </source>
</evidence>
<reference evidence="5" key="3">
    <citation type="submission" date="2025-08" db="UniProtKB">
        <authorList>
            <consortium name="Ensembl"/>
        </authorList>
    </citation>
    <scope>IDENTIFICATION</scope>
    <source>
        <strain evidence="5">JP 163 A</strain>
    </source>
</reference>
<dbReference type="SMART" id="SM00875">
    <property type="entry name" value="BACK"/>
    <property type="match status" value="1"/>
</dbReference>
<keyword evidence="6" id="KW-1185">Reference proteome</keyword>
<dbReference type="Pfam" id="PF01344">
    <property type="entry name" value="Kelch_1"/>
    <property type="match status" value="1"/>
</dbReference>
<dbReference type="Pfam" id="PF24681">
    <property type="entry name" value="Kelch_KLHDC2_KLHL20_DRC7"/>
    <property type="match status" value="1"/>
</dbReference>
<dbReference type="OMA" id="AMPHPYT"/>
<keyword evidence="1" id="KW-0880">Kelch repeat</keyword>
<proteinExistence type="predicted"/>
<evidence type="ECO:0000313" key="5">
    <source>
        <dbReference type="Ensembl" id="ENSXMAP00000001076.2"/>
    </source>
</evidence>
<dbReference type="PROSITE" id="PS50097">
    <property type="entry name" value="BTB"/>
    <property type="match status" value="2"/>
</dbReference>
<feature type="region of interest" description="Disordered" evidence="3">
    <location>
        <begin position="21"/>
        <end position="53"/>
    </location>
</feature>
<dbReference type="InParanoid" id="M3ZFT4"/>
<dbReference type="HOGENOM" id="CLU_004253_14_3_1"/>
<dbReference type="Pfam" id="PF07707">
    <property type="entry name" value="BACK"/>
    <property type="match status" value="1"/>
</dbReference>
<feature type="domain" description="BTB" evidence="4">
    <location>
        <begin position="203"/>
        <end position="271"/>
    </location>
</feature>
<dbReference type="GeneTree" id="ENSGT00940000164143"/>
<dbReference type="AlphaFoldDB" id="M3ZFT4"/>
<sequence>MERGGVRDRTIRDVQRKVVPKHFPQSKMQGEKSKHVQDSAAHRLLPHHSSTQPKQTDLYILPSYSDILFNNFQSLREEELLLDFSLCIQGKTFRSHGLVLATASECPHLFFGVKPIFGLGMKEIPDFLTPLGFGAVLEFAYYGHVALSHLEEGETVGVLNACEYLQKDRLRKGLTQRVTTSASKEKDKSLALIKDMWDKGLGCDIIIQADTGERYSAHRVVLAAGGDYFRALLCGGMRESREDTVCLRGLSSWVIEAVVGFFYTGQLGLSWARVWELTDALHQFQLKGALSLCTDFLQGGMDESTCLDVLVLAETFGLVQLGQAAEEYVLTHFRLVSAEEKFKDIPFVLLDRLLDKDSLCVDREIVVFRAVVSWVEEEPKERHPFLSSLLSHVRLPLFTSSEVQEALRWKLLYRSSKTRATLETLQRLAKGEKVGSGRKPRSPNQVLVLVGGDAVDDDFMKRVPSRSLWYAQQFHRGPGLMRNIEWKLLTKIPEPPRFRHAVCLFNNKLYILGGRKYYGSLDVLKSAARLDLTQWKWEQLPDMLCPRDYFAAVCLDAKVFVLGGNYDDSQYTDDVQFYSPEENTWRSARPLAAAVCGHAAAVLDGQIYVSGGCDSYHHCSSLLWTYHPSRGCFPRSPMSVGGGRAGHVMLAVGGRLVVAGGVQPLRVGFGDQLLCEVYDPACDSWSSFPALPRPHLSPGGTVMDGRLYVVGGSSANTARDTKWVHCYDPKKECWENLGAMPHPYTDLAVCALPLPNTTR</sequence>
<protein>
    <submittedName>
        <fullName evidence="5">Kelch-like protein 33</fullName>
    </submittedName>
</protein>
<reference evidence="6" key="1">
    <citation type="submission" date="2012-01" db="EMBL/GenBank/DDBJ databases">
        <authorList>
            <person name="Walter R."/>
            <person name="Schartl M."/>
            <person name="Warren W."/>
        </authorList>
    </citation>
    <scope>NUCLEOTIDE SEQUENCE [LARGE SCALE GENOMIC DNA]</scope>
    <source>
        <strain evidence="6">JP 163 A</strain>
    </source>
</reference>
<dbReference type="KEGG" id="xma:102221074"/>
<dbReference type="Gene3D" id="3.30.710.10">
    <property type="entry name" value="Potassium Channel Kv1.1, Chain A"/>
    <property type="match status" value="2"/>
</dbReference>
<dbReference type="Gene3D" id="2.120.10.80">
    <property type="entry name" value="Kelch-type beta propeller"/>
    <property type="match status" value="2"/>
</dbReference>
<evidence type="ECO:0000259" key="4">
    <source>
        <dbReference type="PROSITE" id="PS50097"/>
    </source>
</evidence>
<dbReference type="InterPro" id="IPR011333">
    <property type="entry name" value="SKP1/BTB/POZ_sf"/>
</dbReference>
<dbReference type="Pfam" id="PF21536">
    <property type="entry name" value="BTB_KLHL33"/>
    <property type="match status" value="1"/>
</dbReference>
<reference evidence="6" key="2">
    <citation type="journal article" date="2013" name="Nat. Genet.">
        <title>The genome of the platyfish, Xiphophorus maculatus, provides insights into evolutionary adaptation and several complex traits.</title>
        <authorList>
            <person name="Schartl M."/>
            <person name="Walter R.B."/>
            <person name="Shen Y."/>
            <person name="Garcia T."/>
            <person name="Catchen J."/>
            <person name="Amores A."/>
            <person name="Braasch I."/>
            <person name="Chalopin D."/>
            <person name="Volff J.N."/>
            <person name="Lesch K.P."/>
            <person name="Bisazza A."/>
            <person name="Minx P."/>
            <person name="Hillier L."/>
            <person name="Wilson R.K."/>
            <person name="Fuerstenberg S."/>
            <person name="Boore J."/>
            <person name="Searle S."/>
            <person name="Postlethwait J.H."/>
            <person name="Warren W.C."/>
        </authorList>
    </citation>
    <scope>NUCLEOTIDE SEQUENCE [LARGE SCALE GENOMIC DNA]</scope>
    <source>
        <strain evidence="6">JP 163 A</strain>
    </source>
</reference>
<dbReference type="SUPFAM" id="SSF54695">
    <property type="entry name" value="POZ domain"/>
    <property type="match status" value="2"/>
</dbReference>
<dbReference type="Pfam" id="PF00651">
    <property type="entry name" value="BTB"/>
    <property type="match status" value="1"/>
</dbReference>
<dbReference type="SUPFAM" id="SSF117281">
    <property type="entry name" value="Kelch motif"/>
    <property type="match status" value="1"/>
</dbReference>
<dbReference type="PANTHER" id="PTHR45632:SF14">
    <property type="entry name" value="KELCH-LIKE PROTEIN 33"/>
    <property type="match status" value="1"/>
</dbReference>
<dbReference type="InterPro" id="IPR000210">
    <property type="entry name" value="BTB/POZ_dom"/>
</dbReference>
<organism evidence="5 6">
    <name type="scientific">Xiphophorus maculatus</name>
    <name type="common">Southern platyfish</name>
    <name type="synonym">Platypoecilus maculatus</name>
    <dbReference type="NCBI Taxonomy" id="8083"/>
    <lineage>
        <taxon>Eukaryota</taxon>
        <taxon>Metazoa</taxon>
        <taxon>Chordata</taxon>
        <taxon>Craniata</taxon>
        <taxon>Vertebrata</taxon>
        <taxon>Euteleostomi</taxon>
        <taxon>Actinopterygii</taxon>
        <taxon>Neopterygii</taxon>
        <taxon>Teleostei</taxon>
        <taxon>Neoteleostei</taxon>
        <taxon>Acanthomorphata</taxon>
        <taxon>Ovalentaria</taxon>
        <taxon>Atherinomorphae</taxon>
        <taxon>Cyprinodontiformes</taxon>
        <taxon>Poeciliidae</taxon>
        <taxon>Poeciliinae</taxon>
        <taxon>Xiphophorus</taxon>
    </lineage>
</organism>
<dbReference type="eggNOG" id="KOG1072">
    <property type="taxonomic scope" value="Eukaryota"/>
</dbReference>
<dbReference type="OrthoDB" id="45365at2759"/>
<dbReference type="SMART" id="SM00225">
    <property type="entry name" value="BTB"/>
    <property type="match status" value="2"/>
</dbReference>
<dbReference type="InterPro" id="IPR011705">
    <property type="entry name" value="BACK"/>
</dbReference>
<dbReference type="STRING" id="8083.ENSXMAP00000001076"/>
<evidence type="ECO:0000256" key="2">
    <source>
        <dbReference type="ARBA" id="ARBA00022737"/>
    </source>
</evidence>
<accession>M3ZFT4</accession>
<dbReference type="Proteomes" id="UP000002852">
    <property type="component" value="Unassembled WGS sequence"/>
</dbReference>
<feature type="domain" description="BTB" evidence="4">
    <location>
        <begin position="82"/>
        <end position="149"/>
    </location>
</feature>
<evidence type="ECO:0000313" key="6">
    <source>
        <dbReference type="Proteomes" id="UP000002852"/>
    </source>
</evidence>
<keyword evidence="2" id="KW-0677">Repeat</keyword>
<dbReference type="RefSeq" id="XP_023202147.1">
    <property type="nucleotide sequence ID" value="XM_023346379.1"/>
</dbReference>
<dbReference type="SMART" id="SM00612">
    <property type="entry name" value="Kelch"/>
    <property type="match status" value="5"/>
</dbReference>
<dbReference type="InterPro" id="IPR006652">
    <property type="entry name" value="Kelch_1"/>
</dbReference>
<dbReference type="Ensembl" id="ENSXMAT00000001079.2">
    <property type="protein sequence ID" value="ENSXMAP00000001076.2"/>
    <property type="gene ID" value="ENSXMAG00000001069.2"/>
</dbReference>
<reference evidence="5" key="4">
    <citation type="submission" date="2025-09" db="UniProtKB">
        <authorList>
            <consortium name="Ensembl"/>
        </authorList>
    </citation>
    <scope>IDENTIFICATION</scope>
    <source>
        <strain evidence="5">JP 163 A</strain>
    </source>
</reference>
<evidence type="ECO:0000256" key="3">
    <source>
        <dbReference type="SAM" id="MobiDB-lite"/>
    </source>
</evidence>
<dbReference type="InterPro" id="IPR015915">
    <property type="entry name" value="Kelch-typ_b-propeller"/>
</dbReference>
<feature type="compositionally biased region" description="Basic and acidic residues" evidence="3">
    <location>
        <begin position="29"/>
        <end position="41"/>
    </location>
</feature>
<dbReference type="GeneID" id="102221074"/>
<name>M3ZFT4_XIPMA</name>